<dbReference type="RefSeq" id="WP_208567496.1">
    <property type="nucleotide sequence ID" value="NZ_JAGFWR010000006.1"/>
</dbReference>
<dbReference type="EMBL" id="JAGFWR010000006">
    <property type="protein sequence ID" value="MBO4161833.1"/>
    <property type="molecule type" value="Genomic_DNA"/>
</dbReference>
<name>A0ABS3V894_9ACTN</name>
<evidence type="ECO:0008006" key="3">
    <source>
        <dbReference type="Google" id="ProtNLM"/>
    </source>
</evidence>
<evidence type="ECO:0000313" key="1">
    <source>
        <dbReference type="EMBL" id="MBO4161833.1"/>
    </source>
</evidence>
<gene>
    <name evidence="1" type="ORF">JQN83_13585</name>
</gene>
<protein>
    <recommendedName>
        <fullName evidence="3">Transposase</fullName>
    </recommendedName>
</protein>
<keyword evidence="2" id="KW-1185">Reference proteome</keyword>
<comment type="caution">
    <text evidence="1">The sequence shown here is derived from an EMBL/GenBank/DDBJ whole genome shotgun (WGS) entry which is preliminary data.</text>
</comment>
<dbReference type="Proteomes" id="UP000671399">
    <property type="component" value="Unassembled WGS sequence"/>
</dbReference>
<reference evidence="1 2" key="1">
    <citation type="submission" date="2021-03" db="EMBL/GenBank/DDBJ databases">
        <authorList>
            <person name="Lee D.-H."/>
        </authorList>
    </citation>
    <scope>NUCLEOTIDE SEQUENCE [LARGE SCALE GENOMIC DNA]</scope>
    <source>
        <strain evidence="1 2">MMS20-R2-23</strain>
    </source>
</reference>
<organism evidence="1 2">
    <name type="scientific">Micromonospora antibiotica</name>
    <dbReference type="NCBI Taxonomy" id="2807623"/>
    <lineage>
        <taxon>Bacteria</taxon>
        <taxon>Bacillati</taxon>
        <taxon>Actinomycetota</taxon>
        <taxon>Actinomycetes</taxon>
        <taxon>Micromonosporales</taxon>
        <taxon>Micromonosporaceae</taxon>
        <taxon>Micromonospora</taxon>
    </lineage>
</organism>
<accession>A0ABS3V894</accession>
<evidence type="ECO:0000313" key="2">
    <source>
        <dbReference type="Proteomes" id="UP000671399"/>
    </source>
</evidence>
<sequence length="50" mass="5671">MAANLTEFAPRVAPGRWRRSGNARAVLQRAIVDHLAAGGDWQWRQVRFPL</sequence>
<proteinExistence type="predicted"/>